<keyword evidence="1" id="KW-0472">Membrane</keyword>
<keyword evidence="1" id="KW-1133">Transmembrane helix</keyword>
<protein>
    <submittedName>
        <fullName evidence="2">Uncharacterized protein</fullName>
    </submittedName>
</protein>
<dbReference type="EMBL" id="LR797001">
    <property type="protein sequence ID" value="CAB4180238.1"/>
    <property type="molecule type" value="Genomic_DNA"/>
</dbReference>
<organism evidence="2">
    <name type="scientific">uncultured Caudovirales phage</name>
    <dbReference type="NCBI Taxonomy" id="2100421"/>
    <lineage>
        <taxon>Viruses</taxon>
        <taxon>Duplodnaviria</taxon>
        <taxon>Heunggongvirae</taxon>
        <taxon>Uroviricota</taxon>
        <taxon>Caudoviricetes</taxon>
        <taxon>Peduoviridae</taxon>
        <taxon>Maltschvirus</taxon>
        <taxon>Maltschvirus maltsch</taxon>
    </lineage>
</organism>
<keyword evidence="1" id="KW-0812">Transmembrane</keyword>
<feature type="transmembrane region" description="Helical" evidence="1">
    <location>
        <begin position="12"/>
        <end position="29"/>
    </location>
</feature>
<evidence type="ECO:0000256" key="1">
    <source>
        <dbReference type="SAM" id="Phobius"/>
    </source>
</evidence>
<name>A0A6J5QGE0_9CAUD</name>
<gene>
    <name evidence="2" type="ORF">UFOVP1043_18</name>
</gene>
<reference evidence="2" key="1">
    <citation type="submission" date="2020-05" db="EMBL/GenBank/DDBJ databases">
        <authorList>
            <person name="Chiriac C."/>
            <person name="Salcher M."/>
            <person name="Ghai R."/>
            <person name="Kavagutti S V."/>
        </authorList>
    </citation>
    <scope>NUCLEOTIDE SEQUENCE</scope>
</reference>
<proteinExistence type="predicted"/>
<accession>A0A6J5QGE0</accession>
<evidence type="ECO:0000313" key="2">
    <source>
        <dbReference type="EMBL" id="CAB4180238.1"/>
    </source>
</evidence>
<sequence>MKIEWSEASTKRGIIWVATAVIGSVFVFLGKPVDQLLLLAGGVAGGLGVILKD</sequence>